<gene>
    <name evidence="3" type="ORF">RUM43_009907</name>
</gene>
<evidence type="ECO:0000313" key="4">
    <source>
        <dbReference type="Proteomes" id="UP001372834"/>
    </source>
</evidence>
<name>A0AAN8S4J3_POLSC</name>
<dbReference type="PANTHER" id="PTHR13423:SF2">
    <property type="entry name" value="OUT AT FIRST PROTEIN HOMOLOG"/>
    <property type="match status" value="1"/>
</dbReference>
<dbReference type="InterPro" id="IPR053894">
    <property type="entry name" value="OAF_N"/>
</dbReference>
<evidence type="ECO:0000256" key="1">
    <source>
        <dbReference type="SAM" id="MobiDB-lite"/>
    </source>
</evidence>
<feature type="domain" description="Out at first protein BRICHOS-like" evidence="2">
    <location>
        <begin position="34"/>
        <end position="91"/>
    </location>
</feature>
<reference evidence="3 4" key="1">
    <citation type="submission" date="2023-10" db="EMBL/GenBank/DDBJ databases">
        <title>Genomes of two closely related lineages of the louse Polyplax serrata with different host specificities.</title>
        <authorList>
            <person name="Martinu J."/>
            <person name="Tarabai H."/>
            <person name="Stefka J."/>
            <person name="Hypsa V."/>
        </authorList>
    </citation>
    <scope>NUCLEOTIDE SEQUENCE [LARGE SCALE GENOMIC DNA]</scope>
    <source>
        <strain evidence="3">HR10_N</strain>
    </source>
</reference>
<protein>
    <recommendedName>
        <fullName evidence="2">Out at first protein BRICHOS-like domain-containing protein</fullName>
    </recommendedName>
</protein>
<feature type="region of interest" description="Disordered" evidence="1">
    <location>
        <begin position="1"/>
        <end position="43"/>
    </location>
</feature>
<accession>A0AAN8S4J3</accession>
<dbReference type="PANTHER" id="PTHR13423">
    <property type="entry name" value="OUT AT FIRST"/>
    <property type="match status" value="1"/>
</dbReference>
<dbReference type="InterPro" id="IPR026315">
    <property type="entry name" value="Oaf"/>
</dbReference>
<comment type="caution">
    <text evidence="3">The sequence shown here is derived from an EMBL/GenBank/DDBJ whole genome shotgun (WGS) entry which is preliminary data.</text>
</comment>
<evidence type="ECO:0000259" key="2">
    <source>
        <dbReference type="Pfam" id="PF14941"/>
    </source>
</evidence>
<evidence type="ECO:0000313" key="3">
    <source>
        <dbReference type="EMBL" id="KAK6636249.1"/>
    </source>
</evidence>
<dbReference type="Proteomes" id="UP001372834">
    <property type="component" value="Unassembled WGS sequence"/>
</dbReference>
<dbReference type="AlphaFoldDB" id="A0AAN8S4J3"/>
<dbReference type="EMBL" id="JAWJWE010000004">
    <property type="protein sequence ID" value="KAK6636249.1"/>
    <property type="molecule type" value="Genomic_DNA"/>
</dbReference>
<dbReference type="Pfam" id="PF14941">
    <property type="entry name" value="OAF_N"/>
    <property type="match status" value="1"/>
</dbReference>
<organism evidence="3 4">
    <name type="scientific">Polyplax serrata</name>
    <name type="common">Common mouse louse</name>
    <dbReference type="NCBI Taxonomy" id="468196"/>
    <lineage>
        <taxon>Eukaryota</taxon>
        <taxon>Metazoa</taxon>
        <taxon>Ecdysozoa</taxon>
        <taxon>Arthropoda</taxon>
        <taxon>Hexapoda</taxon>
        <taxon>Insecta</taxon>
        <taxon>Pterygota</taxon>
        <taxon>Neoptera</taxon>
        <taxon>Paraneoptera</taxon>
        <taxon>Psocodea</taxon>
        <taxon>Troctomorpha</taxon>
        <taxon>Phthiraptera</taxon>
        <taxon>Anoplura</taxon>
        <taxon>Polyplacidae</taxon>
        <taxon>Polyplax</taxon>
    </lineage>
</organism>
<proteinExistence type="predicted"/>
<sequence length="99" mass="11298">MEFCRVNGTNPSERESYRTGEAAKSSLKFHGWPQKNPGTIRIPEEDRGRENFTMTHFVDLQQSDVISEHIASLCGEAKDATYTRESDLHKWANIPGKMK</sequence>